<dbReference type="NCBIfam" id="TIGR00012">
    <property type="entry name" value="L29"/>
    <property type="match status" value="1"/>
</dbReference>
<dbReference type="InterPro" id="IPR036049">
    <property type="entry name" value="Ribosomal_uL29_sf"/>
</dbReference>
<protein>
    <recommendedName>
        <fullName evidence="4 5">Large ribosomal subunit protein uL29</fullName>
    </recommendedName>
</protein>
<organism evidence="6">
    <name type="scientific">Anaplasma marginale</name>
    <dbReference type="NCBI Taxonomy" id="770"/>
    <lineage>
        <taxon>Bacteria</taxon>
        <taxon>Pseudomonadati</taxon>
        <taxon>Pseudomonadota</taxon>
        <taxon>Alphaproteobacteria</taxon>
        <taxon>Rickettsiales</taxon>
        <taxon>Anaplasmataceae</taxon>
        <taxon>Anaplasma</taxon>
    </lineage>
</organism>
<dbReference type="GeneID" id="7397870"/>
<dbReference type="InterPro" id="IPR001854">
    <property type="entry name" value="Ribosomal_uL29"/>
</dbReference>
<sequence length="68" mass="7611">MGSSVDMKGQSSKELREKLASLRRDLVAQVFESKEGSSTSSVRRSAIKKEIARVLTTLSWRRVRGDDV</sequence>
<dbReference type="Pfam" id="PF00831">
    <property type="entry name" value="Ribosomal_L29"/>
    <property type="match status" value="1"/>
</dbReference>
<dbReference type="SUPFAM" id="SSF46561">
    <property type="entry name" value="Ribosomal protein L29 (L29p)"/>
    <property type="match status" value="1"/>
</dbReference>
<dbReference type="GO" id="GO:0003735">
    <property type="term" value="F:structural constituent of ribosome"/>
    <property type="evidence" value="ECO:0007669"/>
    <property type="project" value="InterPro"/>
</dbReference>
<dbReference type="HAMAP" id="MF_00374">
    <property type="entry name" value="Ribosomal_uL29"/>
    <property type="match status" value="1"/>
</dbReference>
<keyword evidence="3 5" id="KW-0687">Ribonucleoprotein</keyword>
<evidence type="ECO:0000256" key="5">
    <source>
        <dbReference type="HAMAP-Rule" id="MF_00374"/>
    </source>
</evidence>
<accession>A0A643CND9</accession>
<evidence type="ECO:0000256" key="4">
    <source>
        <dbReference type="ARBA" id="ARBA00035204"/>
    </source>
</evidence>
<proteinExistence type="inferred from homology"/>
<dbReference type="AlphaFoldDB" id="A0A643CND9"/>
<dbReference type="RefSeq" id="WP_010265283.1">
    <property type="nucleotide sequence ID" value="NZ_CP023730.1"/>
</dbReference>
<comment type="caution">
    <text evidence="6">The sequence shown here is derived from an EMBL/GenBank/DDBJ whole genome shotgun (WGS) entry which is preliminary data.</text>
</comment>
<keyword evidence="2 5" id="KW-0689">Ribosomal protein</keyword>
<evidence type="ECO:0000256" key="3">
    <source>
        <dbReference type="ARBA" id="ARBA00023274"/>
    </source>
</evidence>
<reference evidence="6" key="1">
    <citation type="submission" date="2019-08" db="EMBL/GenBank/DDBJ databases">
        <authorList>
            <person name="Amaro Estrada I."/>
            <person name="Quiroz Castaneda R.E."/>
            <person name="Martinez Ocampo F."/>
            <person name="Rodriguez Camarillo S.D."/>
        </authorList>
    </citation>
    <scope>NUCLEOTIDE SEQUENCE</scope>
    <source>
        <strain evidence="6">MEX-30-184-02</strain>
    </source>
</reference>
<dbReference type="GO" id="GO:1990904">
    <property type="term" value="C:ribonucleoprotein complex"/>
    <property type="evidence" value="ECO:0007669"/>
    <property type="project" value="UniProtKB-KW"/>
</dbReference>
<evidence type="ECO:0000313" key="6">
    <source>
        <dbReference type="EMBL" id="KAB0451641.1"/>
    </source>
</evidence>
<comment type="similarity">
    <text evidence="1 5">Belongs to the universal ribosomal protein uL29 family.</text>
</comment>
<dbReference type="EMBL" id="VTCY01000011">
    <property type="protein sequence ID" value="KAB0451641.1"/>
    <property type="molecule type" value="Genomic_DNA"/>
</dbReference>
<name>A0A643CND9_ANAMA</name>
<evidence type="ECO:0000256" key="2">
    <source>
        <dbReference type="ARBA" id="ARBA00022980"/>
    </source>
</evidence>
<gene>
    <name evidence="5" type="primary">rpmC</name>
    <name evidence="6" type="ORF">FY207_03750</name>
</gene>
<dbReference type="GO" id="GO:0006412">
    <property type="term" value="P:translation"/>
    <property type="evidence" value="ECO:0007669"/>
    <property type="project" value="UniProtKB-UniRule"/>
</dbReference>
<dbReference type="Gene3D" id="1.10.287.310">
    <property type="match status" value="1"/>
</dbReference>
<evidence type="ECO:0000256" key="1">
    <source>
        <dbReference type="ARBA" id="ARBA00009254"/>
    </source>
</evidence>
<dbReference type="GO" id="GO:0005840">
    <property type="term" value="C:ribosome"/>
    <property type="evidence" value="ECO:0007669"/>
    <property type="project" value="UniProtKB-KW"/>
</dbReference>